<name>A0AAV7R7J7_PLEWA</name>
<dbReference type="EMBL" id="JANPWB010000010">
    <property type="protein sequence ID" value="KAJ1146773.1"/>
    <property type="molecule type" value="Genomic_DNA"/>
</dbReference>
<comment type="caution">
    <text evidence="2">The sequence shown here is derived from an EMBL/GenBank/DDBJ whole genome shotgun (WGS) entry which is preliminary data.</text>
</comment>
<evidence type="ECO:0000256" key="1">
    <source>
        <dbReference type="SAM" id="MobiDB-lite"/>
    </source>
</evidence>
<dbReference type="Proteomes" id="UP001066276">
    <property type="component" value="Chromosome 6"/>
</dbReference>
<organism evidence="2 3">
    <name type="scientific">Pleurodeles waltl</name>
    <name type="common">Iberian ribbed newt</name>
    <dbReference type="NCBI Taxonomy" id="8319"/>
    <lineage>
        <taxon>Eukaryota</taxon>
        <taxon>Metazoa</taxon>
        <taxon>Chordata</taxon>
        <taxon>Craniata</taxon>
        <taxon>Vertebrata</taxon>
        <taxon>Euteleostomi</taxon>
        <taxon>Amphibia</taxon>
        <taxon>Batrachia</taxon>
        <taxon>Caudata</taxon>
        <taxon>Salamandroidea</taxon>
        <taxon>Salamandridae</taxon>
        <taxon>Pleurodelinae</taxon>
        <taxon>Pleurodeles</taxon>
    </lineage>
</organism>
<proteinExistence type="predicted"/>
<feature type="region of interest" description="Disordered" evidence="1">
    <location>
        <begin position="1"/>
        <end position="66"/>
    </location>
</feature>
<dbReference type="AlphaFoldDB" id="A0AAV7R7J7"/>
<evidence type="ECO:0000313" key="2">
    <source>
        <dbReference type="EMBL" id="KAJ1146773.1"/>
    </source>
</evidence>
<accession>A0AAV7R7J7</accession>
<protein>
    <submittedName>
        <fullName evidence="2">Uncharacterized protein</fullName>
    </submittedName>
</protein>
<sequence length="66" mass="6549">MDKAAAPPAGRPQYCSGSRDDVTPAVTLSLLGAGAREGSRGGGGDSRSLGDILRHRDSGAGIKAPS</sequence>
<keyword evidence="3" id="KW-1185">Reference proteome</keyword>
<reference evidence="2" key="1">
    <citation type="journal article" date="2022" name="bioRxiv">
        <title>Sequencing and chromosome-scale assembly of the giantPleurodeles waltlgenome.</title>
        <authorList>
            <person name="Brown T."/>
            <person name="Elewa A."/>
            <person name="Iarovenko S."/>
            <person name="Subramanian E."/>
            <person name="Araus A.J."/>
            <person name="Petzold A."/>
            <person name="Susuki M."/>
            <person name="Suzuki K.-i.T."/>
            <person name="Hayashi T."/>
            <person name="Toyoda A."/>
            <person name="Oliveira C."/>
            <person name="Osipova E."/>
            <person name="Leigh N.D."/>
            <person name="Simon A."/>
            <person name="Yun M.H."/>
        </authorList>
    </citation>
    <scope>NUCLEOTIDE SEQUENCE</scope>
    <source>
        <strain evidence="2">20211129_DDA</strain>
        <tissue evidence="2">Liver</tissue>
    </source>
</reference>
<gene>
    <name evidence="2" type="ORF">NDU88_013033</name>
</gene>
<evidence type="ECO:0000313" key="3">
    <source>
        <dbReference type="Proteomes" id="UP001066276"/>
    </source>
</evidence>